<dbReference type="HAMAP" id="MF_00303">
    <property type="entry name" value="Trigger_factor_Tig"/>
    <property type="match status" value="1"/>
</dbReference>
<dbReference type="Pfam" id="PF00254">
    <property type="entry name" value="FKBP_C"/>
    <property type="match status" value="1"/>
</dbReference>
<evidence type="ECO:0000256" key="6">
    <source>
        <dbReference type="ARBA" id="ARBA00023110"/>
    </source>
</evidence>
<dbReference type="InterPro" id="IPR008881">
    <property type="entry name" value="Trigger_fac_ribosome-bd_bac"/>
</dbReference>
<dbReference type="EC" id="5.2.1.8" evidence="3 12"/>
<comment type="function">
    <text evidence="10 12">Involved in protein export. Acts as a chaperone by maintaining the newly synthesized protein in an open conformation. Functions as a peptidyl-prolyl cis-trans isomerase.</text>
</comment>
<keyword evidence="8 12" id="KW-0413">Isomerase</keyword>
<dbReference type="Proteomes" id="UP000628463">
    <property type="component" value="Unassembled WGS sequence"/>
</dbReference>
<evidence type="ECO:0000256" key="3">
    <source>
        <dbReference type="ARBA" id="ARBA00013194"/>
    </source>
</evidence>
<dbReference type="Gene3D" id="3.30.70.1050">
    <property type="entry name" value="Trigger factor ribosome-binding domain"/>
    <property type="match status" value="1"/>
</dbReference>
<proteinExistence type="inferred from homology"/>
<dbReference type="InterPro" id="IPR005215">
    <property type="entry name" value="Trig_fac"/>
</dbReference>
<dbReference type="InterPro" id="IPR037041">
    <property type="entry name" value="Trigger_fac_C_sf"/>
</dbReference>
<dbReference type="Pfam" id="PF05697">
    <property type="entry name" value="Trigger_N"/>
    <property type="match status" value="1"/>
</dbReference>
<dbReference type="GO" id="GO:0003755">
    <property type="term" value="F:peptidyl-prolyl cis-trans isomerase activity"/>
    <property type="evidence" value="ECO:0007669"/>
    <property type="project" value="UniProtKB-EC"/>
</dbReference>
<dbReference type="SUPFAM" id="SSF109998">
    <property type="entry name" value="Triger factor/SurA peptide-binding domain-like"/>
    <property type="match status" value="1"/>
</dbReference>
<name>A0ABR7FYE1_9FIRM</name>
<dbReference type="InterPro" id="IPR027304">
    <property type="entry name" value="Trigger_fact/SurA_dom_sf"/>
</dbReference>
<dbReference type="PANTHER" id="PTHR30560:SF3">
    <property type="entry name" value="TRIGGER FACTOR-LIKE PROTEIN TIG, CHLOROPLASTIC"/>
    <property type="match status" value="1"/>
</dbReference>
<dbReference type="InterPro" id="IPR036611">
    <property type="entry name" value="Trigger_fac_ribosome-bd_sf"/>
</dbReference>
<keyword evidence="7 12" id="KW-0143">Chaperone</keyword>
<evidence type="ECO:0000256" key="5">
    <source>
        <dbReference type="ARBA" id="ARBA00022618"/>
    </source>
</evidence>
<evidence type="ECO:0000256" key="9">
    <source>
        <dbReference type="ARBA" id="ARBA00023306"/>
    </source>
</evidence>
<dbReference type="InterPro" id="IPR046357">
    <property type="entry name" value="PPIase_dom_sf"/>
</dbReference>
<dbReference type="EMBL" id="JACOPD010000002">
    <property type="protein sequence ID" value="MBC5680214.1"/>
    <property type="molecule type" value="Genomic_DNA"/>
</dbReference>
<evidence type="ECO:0000313" key="18">
    <source>
        <dbReference type="Proteomes" id="UP000628463"/>
    </source>
</evidence>
<comment type="subcellular location">
    <subcellularLocation>
        <location evidence="12">Cytoplasm</location>
    </subcellularLocation>
    <text evidence="12">About half TF is bound to the ribosome near the polypeptide exit tunnel while the other half is free in the cytoplasm.</text>
</comment>
<dbReference type="Gene3D" id="3.10.50.40">
    <property type="match status" value="1"/>
</dbReference>
<evidence type="ECO:0000256" key="15">
    <source>
        <dbReference type="SAM" id="Coils"/>
    </source>
</evidence>
<dbReference type="Pfam" id="PF05698">
    <property type="entry name" value="Trigger_C"/>
    <property type="match status" value="1"/>
</dbReference>
<comment type="domain">
    <text evidence="12">Consists of 3 domains; the N-terminus binds the ribosome, the middle domain has PPIase activity, while the C-terminus has intrinsic chaperone activity on its own.</text>
</comment>
<keyword evidence="6 12" id="KW-0697">Rotamase</keyword>
<dbReference type="InterPro" id="IPR001179">
    <property type="entry name" value="PPIase_FKBP_dom"/>
</dbReference>
<reference evidence="17 18" key="1">
    <citation type="submission" date="2020-08" db="EMBL/GenBank/DDBJ databases">
        <title>Genome public.</title>
        <authorList>
            <person name="Liu C."/>
            <person name="Sun Q."/>
        </authorList>
    </citation>
    <scope>NUCLEOTIDE SEQUENCE [LARGE SCALE GENOMIC DNA]</scope>
    <source>
        <strain evidence="17 18">NSJ-43</strain>
    </source>
</reference>
<dbReference type="SUPFAM" id="SSF102735">
    <property type="entry name" value="Trigger factor ribosome-binding domain"/>
    <property type="match status" value="1"/>
</dbReference>
<keyword evidence="12" id="KW-0963">Cytoplasm</keyword>
<evidence type="ECO:0000256" key="11">
    <source>
        <dbReference type="ARBA" id="ARBA00029986"/>
    </source>
</evidence>
<dbReference type="SUPFAM" id="SSF54534">
    <property type="entry name" value="FKBP-like"/>
    <property type="match status" value="1"/>
</dbReference>
<comment type="caution">
    <text evidence="17">The sequence shown here is derived from an EMBL/GenBank/DDBJ whole genome shotgun (WGS) entry which is preliminary data.</text>
</comment>
<dbReference type="PROSITE" id="PS50059">
    <property type="entry name" value="FKBP_PPIASE"/>
    <property type="match status" value="1"/>
</dbReference>
<evidence type="ECO:0000259" key="16">
    <source>
        <dbReference type="PROSITE" id="PS50059"/>
    </source>
</evidence>
<evidence type="ECO:0000256" key="13">
    <source>
        <dbReference type="PROSITE-ProRule" id="PRU00277"/>
    </source>
</evidence>
<keyword evidence="5 12" id="KW-0132">Cell division</keyword>
<dbReference type="RefSeq" id="WP_186836312.1">
    <property type="nucleotide sequence ID" value="NZ_JACOPD010000002.1"/>
</dbReference>
<accession>A0ABR7FYE1</accession>
<comment type="catalytic activity">
    <reaction evidence="1 12 13">
        <text>[protein]-peptidylproline (omega=180) = [protein]-peptidylproline (omega=0)</text>
        <dbReference type="Rhea" id="RHEA:16237"/>
        <dbReference type="Rhea" id="RHEA-COMP:10747"/>
        <dbReference type="Rhea" id="RHEA-COMP:10748"/>
        <dbReference type="ChEBI" id="CHEBI:83833"/>
        <dbReference type="ChEBI" id="CHEBI:83834"/>
        <dbReference type="EC" id="5.2.1.8"/>
    </reaction>
</comment>
<dbReference type="InterPro" id="IPR008880">
    <property type="entry name" value="Trigger_fac_C"/>
</dbReference>
<evidence type="ECO:0000313" key="17">
    <source>
        <dbReference type="EMBL" id="MBC5680214.1"/>
    </source>
</evidence>
<feature type="coiled-coil region" evidence="15">
    <location>
        <begin position="265"/>
        <end position="292"/>
    </location>
</feature>
<evidence type="ECO:0000256" key="10">
    <source>
        <dbReference type="ARBA" id="ARBA00024849"/>
    </source>
</evidence>
<protein>
    <recommendedName>
        <fullName evidence="4 12">Trigger factor</fullName>
        <shortName evidence="12">TF</shortName>
        <ecNumber evidence="3 12">5.2.1.8</ecNumber>
    </recommendedName>
    <alternativeName>
        <fullName evidence="11 12">PPIase</fullName>
    </alternativeName>
</protein>
<comment type="similarity">
    <text evidence="2 12 14">Belongs to the FKBP-type PPIase family. Tig subfamily.</text>
</comment>
<dbReference type="Gene3D" id="1.10.3120.10">
    <property type="entry name" value="Trigger factor, C-terminal domain"/>
    <property type="match status" value="1"/>
</dbReference>
<organism evidence="17 18">
    <name type="scientific">Lachnospira hominis</name>
    <name type="common">ex Liu et al. 2021</name>
    <dbReference type="NCBI Taxonomy" id="2763051"/>
    <lineage>
        <taxon>Bacteria</taxon>
        <taxon>Bacillati</taxon>
        <taxon>Bacillota</taxon>
        <taxon>Clostridia</taxon>
        <taxon>Lachnospirales</taxon>
        <taxon>Lachnospiraceae</taxon>
        <taxon>Lachnospira</taxon>
    </lineage>
</organism>
<dbReference type="PANTHER" id="PTHR30560">
    <property type="entry name" value="TRIGGER FACTOR CHAPERONE AND PEPTIDYL-PROLYL CIS/TRANS ISOMERASE"/>
    <property type="match status" value="1"/>
</dbReference>
<keyword evidence="15" id="KW-0175">Coiled coil</keyword>
<sequence length="429" mass="48310">MSFKVEQLEEKNMVKLVIEASAEEFEAGLNAAYNKNKNKISVPGFRKGKAPRKMIEQLYGSQIFFEDAANEIIPDAYADAAKESGLDIVSQPKVSIEQLEAGKPFIFAAEVAVRPEVELGEYKGVEVTKADAEVTDADVEEELKKVQDQNSRTVSVEDRAVKDGDMTVIDFEGFIDGEAFEGGKGENYPLTIGSHSFIDTFEEQMIGMNIGEEKELNVTFPEDYHAENLKGKPATFKVTVKEIKEKQLPELDDDFAQDVSDFDTLAEYKDDLKKKIAERKESEAKAKKESEAIEKVVEAAKMDIPQAMIDTQVNRMLEDFAMRLQQQGLSVEQYFQYTGMTADKIMEEMKPEAVKRIKNSLVLEAVAKAENIEVSEEEFEAELQKMADMYKMEIEKIKEFMQDAEAKQMKDDIAIQKAVELIVSSAVEK</sequence>
<keyword evidence="18" id="KW-1185">Reference proteome</keyword>
<keyword evidence="9 12" id="KW-0131">Cell cycle</keyword>
<evidence type="ECO:0000256" key="7">
    <source>
        <dbReference type="ARBA" id="ARBA00023186"/>
    </source>
</evidence>
<feature type="domain" description="PPIase FKBP-type" evidence="16">
    <location>
        <begin position="164"/>
        <end position="249"/>
    </location>
</feature>
<evidence type="ECO:0000256" key="1">
    <source>
        <dbReference type="ARBA" id="ARBA00000971"/>
    </source>
</evidence>
<evidence type="ECO:0000256" key="12">
    <source>
        <dbReference type="HAMAP-Rule" id="MF_00303"/>
    </source>
</evidence>
<evidence type="ECO:0000256" key="8">
    <source>
        <dbReference type="ARBA" id="ARBA00023235"/>
    </source>
</evidence>
<dbReference type="PIRSF" id="PIRSF003095">
    <property type="entry name" value="Trigger_factor"/>
    <property type="match status" value="1"/>
</dbReference>
<evidence type="ECO:0000256" key="4">
    <source>
        <dbReference type="ARBA" id="ARBA00016902"/>
    </source>
</evidence>
<gene>
    <name evidence="12" type="primary">tig</name>
    <name evidence="17" type="ORF">H8S01_04460</name>
</gene>
<evidence type="ECO:0000256" key="14">
    <source>
        <dbReference type="RuleBase" id="RU003914"/>
    </source>
</evidence>
<dbReference type="NCBIfam" id="TIGR00115">
    <property type="entry name" value="tig"/>
    <property type="match status" value="1"/>
</dbReference>
<evidence type="ECO:0000256" key="2">
    <source>
        <dbReference type="ARBA" id="ARBA00005464"/>
    </source>
</evidence>